<keyword evidence="3" id="KW-1185">Reference proteome</keyword>
<name>A0AAE3YN67_9ACTN</name>
<protein>
    <submittedName>
        <fullName evidence="2">Uncharacterized protein</fullName>
    </submittedName>
</protein>
<organism evidence="2 3">
    <name type="scientific">Catenuloplanes atrovinosus</name>
    <dbReference type="NCBI Taxonomy" id="137266"/>
    <lineage>
        <taxon>Bacteria</taxon>
        <taxon>Bacillati</taxon>
        <taxon>Actinomycetota</taxon>
        <taxon>Actinomycetes</taxon>
        <taxon>Micromonosporales</taxon>
        <taxon>Micromonosporaceae</taxon>
        <taxon>Catenuloplanes</taxon>
    </lineage>
</organism>
<accession>A0AAE3YN67</accession>
<gene>
    <name evidence="2" type="ORF">J2S41_002046</name>
</gene>
<proteinExistence type="predicted"/>
<sequence length="44" mass="4502">MVTKALRTHDPVADDDSTPSAPARPVTLPPLPGGDVPALGIQRA</sequence>
<comment type="caution">
    <text evidence="2">The sequence shown here is derived from an EMBL/GenBank/DDBJ whole genome shotgun (WGS) entry which is preliminary data.</text>
</comment>
<evidence type="ECO:0000256" key="1">
    <source>
        <dbReference type="SAM" id="MobiDB-lite"/>
    </source>
</evidence>
<dbReference type="RefSeq" id="WP_310366036.1">
    <property type="nucleotide sequence ID" value="NZ_JAVDYB010000001.1"/>
</dbReference>
<evidence type="ECO:0000313" key="3">
    <source>
        <dbReference type="Proteomes" id="UP001183643"/>
    </source>
</evidence>
<evidence type="ECO:0000313" key="2">
    <source>
        <dbReference type="EMBL" id="MDR7275268.1"/>
    </source>
</evidence>
<feature type="region of interest" description="Disordered" evidence="1">
    <location>
        <begin position="1"/>
        <end position="44"/>
    </location>
</feature>
<dbReference type="AlphaFoldDB" id="A0AAE3YN67"/>
<dbReference type="Proteomes" id="UP001183643">
    <property type="component" value="Unassembled WGS sequence"/>
</dbReference>
<reference evidence="2" key="1">
    <citation type="submission" date="2023-07" db="EMBL/GenBank/DDBJ databases">
        <title>Sequencing the genomes of 1000 actinobacteria strains.</title>
        <authorList>
            <person name="Klenk H.-P."/>
        </authorList>
    </citation>
    <scope>NUCLEOTIDE SEQUENCE</scope>
    <source>
        <strain evidence="2">DSM 44707</strain>
    </source>
</reference>
<dbReference type="EMBL" id="JAVDYB010000001">
    <property type="protein sequence ID" value="MDR7275268.1"/>
    <property type="molecule type" value="Genomic_DNA"/>
</dbReference>